<keyword evidence="8" id="KW-0175">Coiled coil</keyword>
<evidence type="ECO:0000259" key="10">
    <source>
        <dbReference type="PROSITE" id="PS50111"/>
    </source>
</evidence>
<comment type="similarity">
    <text evidence="6">Belongs to the methyl-accepting chemotaxis (MCP) protein family.</text>
</comment>
<evidence type="ECO:0000256" key="9">
    <source>
        <dbReference type="SAM" id="Phobius"/>
    </source>
</evidence>
<dbReference type="Pfam" id="PF08447">
    <property type="entry name" value="PAS_3"/>
    <property type="match status" value="1"/>
</dbReference>
<keyword evidence="4 9" id="KW-0472">Membrane</keyword>
<dbReference type="EMBL" id="JAUHLI010000016">
    <property type="protein sequence ID" value="MEE2002778.1"/>
    <property type="molecule type" value="Genomic_DNA"/>
</dbReference>
<comment type="subcellular location">
    <subcellularLocation>
        <location evidence="1">Membrane</location>
        <topology evidence="1">Multi-pass membrane protein</topology>
    </subcellularLocation>
</comment>
<keyword evidence="5 7" id="KW-0807">Transducer</keyword>
<dbReference type="Gene3D" id="1.10.287.950">
    <property type="entry name" value="Methyl-accepting chemotaxis protein"/>
    <property type="match status" value="1"/>
</dbReference>
<feature type="transmembrane region" description="Helical" evidence="9">
    <location>
        <begin position="152"/>
        <end position="169"/>
    </location>
</feature>
<gene>
    <name evidence="12" type="ORF">QWY20_15060</name>
</gene>
<dbReference type="SUPFAM" id="SSF55785">
    <property type="entry name" value="PYP-like sensor domain (PAS domain)"/>
    <property type="match status" value="1"/>
</dbReference>
<keyword evidence="3 9" id="KW-1133">Transmembrane helix</keyword>
<evidence type="ECO:0000256" key="3">
    <source>
        <dbReference type="ARBA" id="ARBA00022989"/>
    </source>
</evidence>
<evidence type="ECO:0000313" key="13">
    <source>
        <dbReference type="Proteomes" id="UP001336314"/>
    </source>
</evidence>
<feature type="domain" description="PAS" evidence="11">
    <location>
        <begin position="21"/>
        <end position="76"/>
    </location>
</feature>
<keyword evidence="2 9" id="KW-0812">Transmembrane</keyword>
<dbReference type="SUPFAM" id="SSF58104">
    <property type="entry name" value="Methyl-accepting chemotaxis protein (MCP) signaling domain"/>
    <property type="match status" value="1"/>
</dbReference>
<sequence length="530" mass="58785">MRRNQEVTQREVSFPRDAHLITTTDKRGVITYANPDFIEVSGYSKEELLGKNHNLIRHPDMPAAAFKDMWRTIQSGHSWRGAVKNRCKNGDHYWVDAYVTPVMKNGEIVEYQSIRTMLQSDQKQRAEQLYQQWLAGKLPNLIHASPFQSTRWLLAGLAASFACVGALLFPISPWWSLLALLPACITALFLATQHKECKQLLQIADKTYANPAMGWIYTGGVNYKCRVAFALSTQRQENRALMARLVNTSGYLHQAKNKAADSMHQASMQSMQQHQSTDGFLQQLAQLRNQQSQVDAAIAEMEQHSSESEQAALAGNQQLQQMLSASQSMQHQLNELSQRFTEVNKQGEAIAKVVKVIREVAEQTNLLALNAAIEAARAGELGRGFAVVADEIRALASRTHHSTHEIQTIIQQLYDSIQQADQALLQGVSASEQTAQSAASTAAGMTQIHQGIGTMRSKARHISEASLQQLNTVERLSADTQKLASLAQSSAHAADEAKQQGDVLSVQLNQLTMLAQHFLHAQQKALPYAD</sequence>
<reference evidence="12 13" key="1">
    <citation type="submission" date="2023-07" db="EMBL/GenBank/DDBJ databases">
        <title>Alkalimonas sp., MEB108 novel, alkaliphilic bacterium isolated from Lonar Lake, India.</title>
        <authorList>
            <person name="Joshi A."/>
            <person name="Thite S."/>
        </authorList>
    </citation>
    <scope>NUCLEOTIDE SEQUENCE [LARGE SCALE GENOMIC DNA]</scope>
    <source>
        <strain evidence="12 13">MEB108</strain>
    </source>
</reference>
<feature type="domain" description="Methyl-accepting transducer" evidence="10">
    <location>
        <begin position="248"/>
        <end position="484"/>
    </location>
</feature>
<name>A0ABU7J931_9GAMM</name>
<evidence type="ECO:0000256" key="6">
    <source>
        <dbReference type="ARBA" id="ARBA00029447"/>
    </source>
</evidence>
<dbReference type="Proteomes" id="UP001336314">
    <property type="component" value="Unassembled WGS sequence"/>
</dbReference>
<evidence type="ECO:0000313" key="12">
    <source>
        <dbReference type="EMBL" id="MEE2002778.1"/>
    </source>
</evidence>
<evidence type="ECO:0000256" key="4">
    <source>
        <dbReference type="ARBA" id="ARBA00023136"/>
    </source>
</evidence>
<protein>
    <submittedName>
        <fullName evidence="12">Methyl-accepting chemotaxis protein</fullName>
    </submittedName>
</protein>
<evidence type="ECO:0000256" key="8">
    <source>
        <dbReference type="SAM" id="Coils"/>
    </source>
</evidence>
<dbReference type="NCBIfam" id="TIGR00229">
    <property type="entry name" value="sensory_box"/>
    <property type="match status" value="1"/>
</dbReference>
<dbReference type="InterPro" id="IPR035965">
    <property type="entry name" value="PAS-like_dom_sf"/>
</dbReference>
<evidence type="ECO:0000256" key="5">
    <source>
        <dbReference type="ARBA" id="ARBA00023224"/>
    </source>
</evidence>
<dbReference type="InterPro" id="IPR013655">
    <property type="entry name" value="PAS_fold_3"/>
</dbReference>
<dbReference type="Pfam" id="PF00015">
    <property type="entry name" value="MCPsignal"/>
    <property type="match status" value="1"/>
</dbReference>
<accession>A0ABU7J931</accession>
<evidence type="ECO:0000256" key="1">
    <source>
        <dbReference type="ARBA" id="ARBA00004141"/>
    </source>
</evidence>
<dbReference type="InterPro" id="IPR000014">
    <property type="entry name" value="PAS"/>
</dbReference>
<feature type="coiled-coil region" evidence="8">
    <location>
        <begin position="284"/>
        <end position="346"/>
    </location>
</feature>
<dbReference type="PANTHER" id="PTHR32089">
    <property type="entry name" value="METHYL-ACCEPTING CHEMOTAXIS PROTEIN MCPB"/>
    <property type="match status" value="1"/>
</dbReference>
<evidence type="ECO:0000256" key="7">
    <source>
        <dbReference type="PROSITE-ProRule" id="PRU00284"/>
    </source>
</evidence>
<dbReference type="SMART" id="SM00283">
    <property type="entry name" value="MA"/>
    <property type="match status" value="1"/>
</dbReference>
<evidence type="ECO:0000256" key="2">
    <source>
        <dbReference type="ARBA" id="ARBA00022692"/>
    </source>
</evidence>
<dbReference type="CDD" id="cd00130">
    <property type="entry name" value="PAS"/>
    <property type="match status" value="1"/>
</dbReference>
<evidence type="ECO:0000259" key="11">
    <source>
        <dbReference type="PROSITE" id="PS50112"/>
    </source>
</evidence>
<dbReference type="PROSITE" id="PS50112">
    <property type="entry name" value="PAS"/>
    <property type="match status" value="1"/>
</dbReference>
<proteinExistence type="inferred from homology"/>
<dbReference type="RefSeq" id="WP_330129823.1">
    <property type="nucleotide sequence ID" value="NZ_JAUHLI010000016.1"/>
</dbReference>
<dbReference type="PANTHER" id="PTHR32089:SF119">
    <property type="entry name" value="METHYL-ACCEPTING CHEMOTAXIS PROTEIN CTPL"/>
    <property type="match status" value="1"/>
</dbReference>
<comment type="caution">
    <text evidence="12">The sequence shown here is derived from an EMBL/GenBank/DDBJ whole genome shotgun (WGS) entry which is preliminary data.</text>
</comment>
<dbReference type="InterPro" id="IPR004089">
    <property type="entry name" value="MCPsignal_dom"/>
</dbReference>
<organism evidence="12 13">
    <name type="scientific">Alkalimonas cellulosilytica</name>
    <dbReference type="NCBI Taxonomy" id="3058395"/>
    <lineage>
        <taxon>Bacteria</taxon>
        <taxon>Pseudomonadati</taxon>
        <taxon>Pseudomonadota</taxon>
        <taxon>Gammaproteobacteria</taxon>
        <taxon>Alkalimonas</taxon>
    </lineage>
</organism>
<dbReference type="PROSITE" id="PS50111">
    <property type="entry name" value="CHEMOTAXIS_TRANSDUC_2"/>
    <property type="match status" value="1"/>
</dbReference>
<dbReference type="PRINTS" id="PR00260">
    <property type="entry name" value="CHEMTRNSDUCR"/>
</dbReference>
<dbReference type="Gene3D" id="3.30.450.20">
    <property type="entry name" value="PAS domain"/>
    <property type="match status" value="1"/>
</dbReference>
<keyword evidence="13" id="KW-1185">Reference proteome</keyword>
<dbReference type="InterPro" id="IPR004090">
    <property type="entry name" value="Chemotax_Me-accpt_rcpt"/>
</dbReference>